<evidence type="ECO:0000313" key="14">
    <source>
        <dbReference type="Proteomes" id="UP000286931"/>
    </source>
</evidence>
<dbReference type="PANTHER" id="PTHR12147:SF26">
    <property type="entry name" value="PEPTIDASE M28 DOMAIN-CONTAINING PROTEIN"/>
    <property type="match status" value="1"/>
</dbReference>
<dbReference type="Pfam" id="PF04389">
    <property type="entry name" value="Peptidase_M28"/>
    <property type="match status" value="1"/>
</dbReference>
<evidence type="ECO:0000256" key="8">
    <source>
        <dbReference type="ARBA" id="ARBA00022729"/>
    </source>
</evidence>
<comment type="cofactor">
    <cofactor evidence="1">
        <name>Zn(2+)</name>
        <dbReference type="ChEBI" id="CHEBI:29105"/>
    </cofactor>
</comment>
<proteinExistence type="inferred from homology"/>
<evidence type="ECO:0000259" key="12">
    <source>
        <dbReference type="Pfam" id="PF04389"/>
    </source>
</evidence>
<keyword evidence="5" id="KW-0964">Secreted</keyword>
<keyword evidence="9 13" id="KW-0378">Hydrolase</keyword>
<evidence type="ECO:0000313" key="13">
    <source>
        <dbReference type="EMBL" id="GCE00734.1"/>
    </source>
</evidence>
<gene>
    <name evidence="13" type="ORF">EHYA_08460</name>
</gene>
<dbReference type="OrthoDB" id="345880at2"/>
<keyword evidence="10" id="KW-1015">Disulfide bond</keyword>
<evidence type="ECO:0000256" key="1">
    <source>
        <dbReference type="ARBA" id="ARBA00001947"/>
    </source>
</evidence>
<evidence type="ECO:0000256" key="3">
    <source>
        <dbReference type="ARBA" id="ARBA00005957"/>
    </source>
</evidence>
<dbReference type="PANTHER" id="PTHR12147">
    <property type="entry name" value="METALLOPEPTIDASE M28 FAMILY MEMBER"/>
    <property type="match status" value="1"/>
</dbReference>
<keyword evidence="14" id="KW-1185">Reference proteome</keyword>
<dbReference type="RefSeq" id="WP_126642437.1">
    <property type="nucleotide sequence ID" value="NZ_BIFH01000042.1"/>
</dbReference>
<comment type="caution">
    <text evidence="13">The sequence shown here is derived from an EMBL/GenBank/DDBJ whole genome shotgun (WGS) entry which is preliminary data.</text>
</comment>
<dbReference type="InterPro" id="IPR045175">
    <property type="entry name" value="M28_fam"/>
</dbReference>
<evidence type="ECO:0000256" key="4">
    <source>
        <dbReference type="ARBA" id="ARBA00011245"/>
    </source>
</evidence>
<comment type="subunit">
    <text evidence="4">Monomer.</text>
</comment>
<dbReference type="InterPro" id="IPR007484">
    <property type="entry name" value="Peptidase_M28"/>
</dbReference>
<sequence>MNRRTKAIATIMALVAALVVSTTTPSAAASAPSAKTSPPDVDVARVQSHLAQLQATTARFGNNRVTGTTGYNASRDYIQGKLQSAGISVEQRTCVPCLRSATYLTAEWPAPPPGPPGDRRVVVFGAHLDTVFGGPGINGNGSGAAVLLENALALARENPTMTKSVRFIWWPGTEQGLDGSQSYVRSLTAAQRAAITAYYNIDTVGSTNAGYFVDRVSSPTAAPLRQYWNALNLYPEENIEGFGRSDNVPFQEAGIPTSGYTTGAAGIKTSAQAAKWGGTANRPFDVCHHASCDTTTNIDPKALDRSADGIFHTIWTTAVAW</sequence>
<evidence type="ECO:0000256" key="6">
    <source>
        <dbReference type="ARBA" id="ARBA00022670"/>
    </source>
</evidence>
<keyword evidence="6" id="KW-0645">Protease</keyword>
<feature type="signal peptide" evidence="11">
    <location>
        <begin position="1"/>
        <end position="28"/>
    </location>
</feature>
<dbReference type="GO" id="GO:0006508">
    <property type="term" value="P:proteolysis"/>
    <property type="evidence" value="ECO:0007669"/>
    <property type="project" value="UniProtKB-KW"/>
</dbReference>
<dbReference type="SUPFAM" id="SSF53187">
    <property type="entry name" value="Zn-dependent exopeptidases"/>
    <property type="match status" value="1"/>
</dbReference>
<protein>
    <submittedName>
        <fullName evidence="13">Hydrolase</fullName>
    </submittedName>
</protein>
<accession>A0A401Z1I5</accession>
<dbReference type="EMBL" id="BIFH01000042">
    <property type="protein sequence ID" value="GCE00734.1"/>
    <property type="molecule type" value="Genomic_DNA"/>
</dbReference>
<evidence type="ECO:0000256" key="10">
    <source>
        <dbReference type="ARBA" id="ARBA00023157"/>
    </source>
</evidence>
<evidence type="ECO:0000256" key="11">
    <source>
        <dbReference type="SAM" id="SignalP"/>
    </source>
</evidence>
<keyword evidence="8 11" id="KW-0732">Signal</keyword>
<comment type="similarity">
    <text evidence="3">Belongs to the peptidase M28 family. M28A subfamily.</text>
</comment>
<dbReference type="AlphaFoldDB" id="A0A401Z1I5"/>
<dbReference type="GO" id="GO:0005576">
    <property type="term" value="C:extracellular region"/>
    <property type="evidence" value="ECO:0007669"/>
    <property type="project" value="UniProtKB-SubCell"/>
</dbReference>
<organism evidence="13 14">
    <name type="scientific">Embleya hyalina</name>
    <dbReference type="NCBI Taxonomy" id="516124"/>
    <lineage>
        <taxon>Bacteria</taxon>
        <taxon>Bacillati</taxon>
        <taxon>Actinomycetota</taxon>
        <taxon>Actinomycetes</taxon>
        <taxon>Kitasatosporales</taxon>
        <taxon>Streptomycetaceae</taxon>
        <taxon>Embleya</taxon>
    </lineage>
</organism>
<evidence type="ECO:0000256" key="2">
    <source>
        <dbReference type="ARBA" id="ARBA00004613"/>
    </source>
</evidence>
<dbReference type="Gene3D" id="3.40.630.10">
    <property type="entry name" value="Zn peptidases"/>
    <property type="match status" value="1"/>
</dbReference>
<feature type="chain" id="PRO_5019052676" evidence="11">
    <location>
        <begin position="29"/>
        <end position="321"/>
    </location>
</feature>
<evidence type="ECO:0000256" key="7">
    <source>
        <dbReference type="ARBA" id="ARBA00022723"/>
    </source>
</evidence>
<dbReference type="Proteomes" id="UP000286931">
    <property type="component" value="Unassembled WGS sequence"/>
</dbReference>
<evidence type="ECO:0000256" key="9">
    <source>
        <dbReference type="ARBA" id="ARBA00022801"/>
    </source>
</evidence>
<reference evidence="13 14" key="1">
    <citation type="submission" date="2018-12" db="EMBL/GenBank/DDBJ databases">
        <title>Draft genome sequence of Embleya hyalina NBRC 13850T.</title>
        <authorList>
            <person name="Komaki H."/>
            <person name="Hosoyama A."/>
            <person name="Kimura A."/>
            <person name="Ichikawa N."/>
            <person name="Tamura T."/>
        </authorList>
    </citation>
    <scope>NUCLEOTIDE SEQUENCE [LARGE SCALE GENOMIC DNA]</scope>
    <source>
        <strain evidence="13 14">NBRC 13850</strain>
    </source>
</reference>
<dbReference type="GO" id="GO:0046872">
    <property type="term" value="F:metal ion binding"/>
    <property type="evidence" value="ECO:0007669"/>
    <property type="project" value="UniProtKB-KW"/>
</dbReference>
<evidence type="ECO:0000256" key="5">
    <source>
        <dbReference type="ARBA" id="ARBA00022525"/>
    </source>
</evidence>
<feature type="domain" description="Peptidase M28" evidence="12">
    <location>
        <begin position="118"/>
        <end position="312"/>
    </location>
</feature>
<dbReference type="FunFam" id="3.40.630.10:FF:000066">
    <property type="entry name" value="M28 family peptidase"/>
    <property type="match status" value="1"/>
</dbReference>
<name>A0A401Z1I5_9ACTN</name>
<comment type="subcellular location">
    <subcellularLocation>
        <location evidence="2">Secreted</location>
    </subcellularLocation>
</comment>
<keyword evidence="7" id="KW-0479">Metal-binding</keyword>
<dbReference type="GO" id="GO:0008235">
    <property type="term" value="F:metalloexopeptidase activity"/>
    <property type="evidence" value="ECO:0007669"/>
    <property type="project" value="InterPro"/>
</dbReference>